<evidence type="ECO:0000313" key="1">
    <source>
        <dbReference type="EMBL" id="BAG03664.1"/>
    </source>
</evidence>
<dbReference type="EnsemblBacteria" id="BAG03664">
    <property type="protein sequence ID" value="BAG03664"/>
    <property type="gene ID" value="MAE_38420"/>
</dbReference>
<accession>B0JPU0</accession>
<reference evidence="1 2" key="1">
    <citation type="journal article" date="2007" name="DNA Res.">
        <title>Complete genomic structure of the bloom-forming toxic cyanobacterium Microcystis aeruginosa NIES-843.</title>
        <authorList>
            <person name="Kaneko T."/>
            <person name="Nakajima N."/>
            <person name="Okamoto S."/>
            <person name="Suzuki I."/>
            <person name="Tanabe Y."/>
            <person name="Tamaoki M."/>
            <person name="Nakamura Y."/>
            <person name="Kasai F."/>
            <person name="Watanabe A."/>
            <person name="Kawashima K."/>
            <person name="Kishida Y."/>
            <person name="Ono A."/>
            <person name="Shimizu Y."/>
            <person name="Takahashi C."/>
            <person name="Minami C."/>
            <person name="Fujishiro T."/>
            <person name="Kohara M."/>
            <person name="Katoh M."/>
            <person name="Nakazaki N."/>
            <person name="Nakayama S."/>
            <person name="Yamada M."/>
            <person name="Tabata S."/>
            <person name="Watanabe M.M."/>
        </authorList>
    </citation>
    <scope>NUCLEOTIDE SEQUENCE [LARGE SCALE GENOMIC DNA]</scope>
    <source>
        <strain evidence="2">NIES-843 / IAM M-247</strain>
    </source>
</reference>
<keyword evidence="2" id="KW-1185">Reference proteome</keyword>
<gene>
    <name evidence="1" type="ordered locus">MAE_38420</name>
</gene>
<evidence type="ECO:0000313" key="2">
    <source>
        <dbReference type="Proteomes" id="UP000001510"/>
    </source>
</evidence>
<dbReference type="BioCyc" id="MAER449447:MAE_RS30090-MONOMER"/>
<dbReference type="EMBL" id="AP009552">
    <property type="protein sequence ID" value="BAG03664.1"/>
    <property type="molecule type" value="Genomic_DNA"/>
</dbReference>
<proteinExistence type="predicted"/>
<name>B0JPU0_MICAN</name>
<dbReference type="KEGG" id="mar:MAE_38420"/>
<protein>
    <submittedName>
        <fullName evidence="1">Uncharacterized protein</fullName>
    </submittedName>
</protein>
<sequence>MAFLVWLFSTWCDNQCLSFVGVLLGKALKTIFLENYPYSSYSHTETRRALVSVWKRGLY</sequence>
<dbReference type="PaxDb" id="449447-MAE_38420"/>
<dbReference type="AlphaFoldDB" id="B0JPU0"/>
<dbReference type="HOGENOM" id="CLU_2955403_0_0_3"/>
<organism evidence="1 2">
    <name type="scientific">Microcystis aeruginosa (strain NIES-843 / IAM M-2473)</name>
    <dbReference type="NCBI Taxonomy" id="449447"/>
    <lineage>
        <taxon>Bacteria</taxon>
        <taxon>Bacillati</taxon>
        <taxon>Cyanobacteriota</taxon>
        <taxon>Cyanophyceae</taxon>
        <taxon>Oscillatoriophycideae</taxon>
        <taxon>Chroococcales</taxon>
        <taxon>Microcystaceae</taxon>
        <taxon>Microcystis</taxon>
    </lineage>
</organism>
<dbReference type="Proteomes" id="UP000001510">
    <property type="component" value="Chromosome"/>
</dbReference>